<keyword evidence="1" id="KW-0805">Transcription regulation</keyword>
<keyword evidence="6" id="KW-1185">Reference proteome</keyword>
<keyword evidence="3" id="KW-0804">Transcription</keyword>
<evidence type="ECO:0000256" key="3">
    <source>
        <dbReference type="ARBA" id="ARBA00023163"/>
    </source>
</evidence>
<dbReference type="GO" id="GO:0003677">
    <property type="term" value="F:DNA binding"/>
    <property type="evidence" value="ECO:0007669"/>
    <property type="project" value="UniProtKB-KW"/>
</dbReference>
<comment type="caution">
    <text evidence="5">The sequence shown here is derived from an EMBL/GenBank/DDBJ whole genome shotgun (WGS) entry which is preliminary data.</text>
</comment>
<sequence>MTATERAYSEIKRRIMDMTLAPNEHVLEAELAQDLGVSRTPIREAVLMLRSDGLVDIVPRRGVRIRPVSADQLEGIYDVLALLEARAAELAATRQSSARIAALDSAVASMSSALRERDLDGWEGADDDFHRLLVEASENDYLVAAARTSVDRVRRARRMTMRLRPLPTESVRDHAELVALIRAGRAADAFASHLAHRRRAAELLVTLLRENRLVV</sequence>
<dbReference type="InterPro" id="IPR000524">
    <property type="entry name" value="Tscrpt_reg_HTH_GntR"/>
</dbReference>
<dbReference type="PROSITE" id="PS50949">
    <property type="entry name" value="HTH_GNTR"/>
    <property type="match status" value="1"/>
</dbReference>
<proteinExistence type="predicted"/>
<evidence type="ECO:0000256" key="2">
    <source>
        <dbReference type="ARBA" id="ARBA00023125"/>
    </source>
</evidence>
<dbReference type="SMART" id="SM00895">
    <property type="entry name" value="FCD"/>
    <property type="match status" value="1"/>
</dbReference>
<dbReference type="PANTHER" id="PTHR43537:SF24">
    <property type="entry name" value="GLUCONATE OPERON TRANSCRIPTIONAL REPRESSOR"/>
    <property type="match status" value="1"/>
</dbReference>
<dbReference type="SMART" id="SM00345">
    <property type="entry name" value="HTH_GNTR"/>
    <property type="match status" value="1"/>
</dbReference>
<gene>
    <name evidence="5" type="ORF">BDK89_0458</name>
</gene>
<evidence type="ECO:0000259" key="4">
    <source>
        <dbReference type="PROSITE" id="PS50949"/>
    </source>
</evidence>
<evidence type="ECO:0000313" key="6">
    <source>
        <dbReference type="Proteomes" id="UP000294558"/>
    </source>
</evidence>
<dbReference type="PANTHER" id="PTHR43537">
    <property type="entry name" value="TRANSCRIPTIONAL REGULATOR, GNTR FAMILY"/>
    <property type="match status" value="1"/>
</dbReference>
<dbReference type="Gene3D" id="1.20.120.530">
    <property type="entry name" value="GntR ligand-binding domain-like"/>
    <property type="match status" value="1"/>
</dbReference>
<dbReference type="Pfam" id="PF07729">
    <property type="entry name" value="FCD"/>
    <property type="match status" value="1"/>
</dbReference>
<feature type="domain" description="HTH gntR-type" evidence="4">
    <location>
        <begin position="1"/>
        <end position="68"/>
    </location>
</feature>
<dbReference type="GO" id="GO:0003700">
    <property type="term" value="F:DNA-binding transcription factor activity"/>
    <property type="evidence" value="ECO:0007669"/>
    <property type="project" value="InterPro"/>
</dbReference>
<dbReference type="PRINTS" id="PR00035">
    <property type="entry name" value="HTHGNTR"/>
</dbReference>
<dbReference type="SUPFAM" id="SSF46785">
    <property type="entry name" value="Winged helix' DNA-binding domain"/>
    <property type="match status" value="1"/>
</dbReference>
<dbReference type="AlphaFoldDB" id="A0A4R7HWP4"/>
<dbReference type="SUPFAM" id="SSF48008">
    <property type="entry name" value="GntR ligand-binding domain-like"/>
    <property type="match status" value="1"/>
</dbReference>
<name>A0A4R7HWP4_9ACTN</name>
<keyword evidence="2 5" id="KW-0238">DNA-binding</keyword>
<dbReference type="CDD" id="cd07377">
    <property type="entry name" value="WHTH_GntR"/>
    <property type="match status" value="1"/>
</dbReference>
<dbReference type="EMBL" id="SOAU01000001">
    <property type="protein sequence ID" value="TDT14899.1"/>
    <property type="molecule type" value="Genomic_DNA"/>
</dbReference>
<dbReference type="InterPro" id="IPR036390">
    <property type="entry name" value="WH_DNA-bd_sf"/>
</dbReference>
<evidence type="ECO:0000313" key="5">
    <source>
        <dbReference type="EMBL" id="TDT14899.1"/>
    </source>
</evidence>
<dbReference type="Pfam" id="PF00392">
    <property type="entry name" value="GntR"/>
    <property type="match status" value="1"/>
</dbReference>
<dbReference type="Gene3D" id="1.10.10.10">
    <property type="entry name" value="Winged helix-like DNA-binding domain superfamily/Winged helix DNA-binding domain"/>
    <property type="match status" value="1"/>
</dbReference>
<dbReference type="Proteomes" id="UP000294558">
    <property type="component" value="Unassembled WGS sequence"/>
</dbReference>
<reference evidence="5 6" key="1">
    <citation type="submission" date="2019-03" db="EMBL/GenBank/DDBJ databases">
        <title>Sequencing the genomes of 1000 actinobacteria strains.</title>
        <authorList>
            <person name="Klenk H.-P."/>
        </authorList>
    </citation>
    <scope>NUCLEOTIDE SEQUENCE [LARGE SCALE GENOMIC DNA]</scope>
    <source>
        <strain evidence="5 6">DSM 18936</strain>
    </source>
</reference>
<dbReference type="InterPro" id="IPR011711">
    <property type="entry name" value="GntR_C"/>
</dbReference>
<protein>
    <submittedName>
        <fullName evidence="5">DNA-binding GntR family transcriptional regulator</fullName>
    </submittedName>
</protein>
<organism evidence="5 6">
    <name type="scientific">Ilumatobacter fluminis</name>
    <dbReference type="NCBI Taxonomy" id="467091"/>
    <lineage>
        <taxon>Bacteria</taxon>
        <taxon>Bacillati</taxon>
        <taxon>Actinomycetota</taxon>
        <taxon>Acidimicrobiia</taxon>
        <taxon>Acidimicrobiales</taxon>
        <taxon>Ilumatobacteraceae</taxon>
        <taxon>Ilumatobacter</taxon>
    </lineage>
</organism>
<evidence type="ECO:0000256" key="1">
    <source>
        <dbReference type="ARBA" id="ARBA00023015"/>
    </source>
</evidence>
<accession>A0A4R7HWP4</accession>
<dbReference type="InterPro" id="IPR036388">
    <property type="entry name" value="WH-like_DNA-bd_sf"/>
</dbReference>
<dbReference type="InterPro" id="IPR008920">
    <property type="entry name" value="TF_FadR/GntR_C"/>
</dbReference>